<sequence>MAATEPLSCNDLAEVRNTGDGRENVAAESFNKQEPEQPTNKLATKSFNKQKHVEIQPTNKLEQLIQPTNEHEQQQLLQPPPSVLVREPETAGPETPHPSPSLWASNEQRPAAPDPPPQALVAMERTPNAPDPSIFSDDTGTATATNTTATIVFSDRHEATPAKLQKGQTRATGRPDYGRTPT</sequence>
<reference evidence="2" key="1">
    <citation type="journal article" date="2005" name="PLoS Biol.">
        <title>The genomes of Oryza sativa: a history of duplications.</title>
        <authorList>
            <person name="Yu J."/>
            <person name="Wang J."/>
            <person name="Lin W."/>
            <person name="Li S."/>
            <person name="Li H."/>
            <person name="Zhou J."/>
            <person name="Ni P."/>
            <person name="Dong W."/>
            <person name="Hu S."/>
            <person name="Zeng C."/>
            <person name="Zhang J."/>
            <person name="Zhang Y."/>
            <person name="Li R."/>
            <person name="Xu Z."/>
            <person name="Li S."/>
            <person name="Li X."/>
            <person name="Zheng H."/>
            <person name="Cong L."/>
            <person name="Lin L."/>
            <person name="Yin J."/>
            <person name="Geng J."/>
            <person name="Li G."/>
            <person name="Shi J."/>
            <person name="Liu J."/>
            <person name="Lv H."/>
            <person name="Li J."/>
            <person name="Wang J."/>
            <person name="Deng Y."/>
            <person name="Ran L."/>
            <person name="Shi X."/>
            <person name="Wang X."/>
            <person name="Wu Q."/>
            <person name="Li C."/>
            <person name="Ren X."/>
            <person name="Wang J."/>
            <person name="Wang X."/>
            <person name="Li D."/>
            <person name="Liu D."/>
            <person name="Zhang X."/>
            <person name="Ji Z."/>
            <person name="Zhao W."/>
            <person name="Sun Y."/>
            <person name="Zhang Z."/>
            <person name="Bao J."/>
            <person name="Han Y."/>
            <person name="Dong L."/>
            <person name="Ji J."/>
            <person name="Chen P."/>
            <person name="Wu S."/>
            <person name="Liu J."/>
            <person name="Xiao Y."/>
            <person name="Bu D."/>
            <person name="Tan J."/>
            <person name="Yang L."/>
            <person name="Ye C."/>
            <person name="Zhang J."/>
            <person name="Xu J."/>
            <person name="Zhou Y."/>
            <person name="Yu Y."/>
            <person name="Zhang B."/>
            <person name="Zhuang S."/>
            <person name="Wei H."/>
            <person name="Liu B."/>
            <person name="Lei M."/>
            <person name="Yu H."/>
            <person name="Li Y."/>
            <person name="Xu H."/>
            <person name="Wei S."/>
            <person name="He X."/>
            <person name="Fang L."/>
            <person name="Zhang Z."/>
            <person name="Zhang Y."/>
            <person name="Huang X."/>
            <person name="Su Z."/>
            <person name="Tong W."/>
            <person name="Li J."/>
            <person name="Tong Z."/>
            <person name="Li S."/>
            <person name="Ye J."/>
            <person name="Wang L."/>
            <person name="Fang L."/>
            <person name="Lei T."/>
            <person name="Chen C."/>
            <person name="Chen H."/>
            <person name="Xu Z."/>
            <person name="Li H."/>
            <person name="Huang H."/>
            <person name="Zhang F."/>
            <person name="Xu H."/>
            <person name="Li N."/>
            <person name="Zhao C."/>
            <person name="Li S."/>
            <person name="Dong L."/>
            <person name="Huang Y."/>
            <person name="Li L."/>
            <person name="Xi Y."/>
            <person name="Qi Q."/>
            <person name="Li W."/>
            <person name="Zhang B."/>
            <person name="Hu W."/>
            <person name="Zhang Y."/>
            <person name="Tian X."/>
            <person name="Jiao Y."/>
            <person name="Liang X."/>
            <person name="Jin J."/>
            <person name="Gao L."/>
            <person name="Zheng W."/>
            <person name="Hao B."/>
            <person name="Liu S."/>
            <person name="Wang W."/>
            <person name="Yuan L."/>
            <person name="Cao M."/>
            <person name="McDermott J."/>
            <person name="Samudrala R."/>
            <person name="Wang J."/>
            <person name="Wong G.K."/>
            <person name="Yang H."/>
        </authorList>
    </citation>
    <scope>NUCLEOTIDE SEQUENCE [LARGE SCALE GENOMIC DNA]</scope>
</reference>
<accession>A0A8J8Y2U2</accession>
<gene>
    <name evidence="2" type="ORF">OsJ_07295</name>
</gene>
<dbReference type="EMBL" id="CM000139">
    <property type="protein sequence ID" value="EAZ23596.1"/>
    <property type="molecule type" value="Genomic_DNA"/>
</dbReference>
<dbReference type="Proteomes" id="UP000007752">
    <property type="component" value="Chromosome 2"/>
</dbReference>
<feature type="compositionally biased region" description="Basic and acidic residues" evidence="1">
    <location>
        <begin position="13"/>
        <end position="35"/>
    </location>
</feature>
<protein>
    <submittedName>
        <fullName evidence="2">Uncharacterized protein</fullName>
    </submittedName>
</protein>
<proteinExistence type="predicted"/>
<feature type="compositionally biased region" description="Polar residues" evidence="1">
    <location>
        <begin position="56"/>
        <end position="68"/>
    </location>
</feature>
<feature type="compositionally biased region" description="Polar residues" evidence="1">
    <location>
        <begin position="36"/>
        <end position="47"/>
    </location>
</feature>
<feature type="compositionally biased region" description="Low complexity" evidence="1">
    <location>
        <begin position="139"/>
        <end position="150"/>
    </location>
</feature>
<evidence type="ECO:0000313" key="2">
    <source>
        <dbReference type="EMBL" id="EAZ23596.1"/>
    </source>
</evidence>
<feature type="region of interest" description="Disordered" evidence="1">
    <location>
        <begin position="1"/>
        <end position="182"/>
    </location>
</feature>
<name>A0A8J8Y2U2_ORYSJ</name>
<dbReference type="AlphaFoldDB" id="A0A8J8Y2U2"/>
<evidence type="ECO:0000256" key="1">
    <source>
        <dbReference type="SAM" id="MobiDB-lite"/>
    </source>
</evidence>
<reference evidence="2" key="2">
    <citation type="submission" date="2008-12" db="EMBL/GenBank/DDBJ databases">
        <title>Improved gene annotation of the rice (Oryza sativa) genomes.</title>
        <authorList>
            <person name="Wang J."/>
            <person name="Li R."/>
            <person name="Fan W."/>
            <person name="Huang Q."/>
            <person name="Zhang J."/>
            <person name="Zhou Y."/>
            <person name="Hu Y."/>
            <person name="Zi S."/>
            <person name="Li J."/>
            <person name="Ni P."/>
            <person name="Zheng H."/>
            <person name="Zhang Y."/>
            <person name="Zhao M."/>
            <person name="Hao Q."/>
            <person name="McDermott J."/>
            <person name="Samudrala R."/>
            <person name="Kristiansen K."/>
            <person name="Wong G.K.-S."/>
        </authorList>
    </citation>
    <scope>NUCLEOTIDE SEQUENCE</scope>
</reference>
<organism evidence="2">
    <name type="scientific">Oryza sativa subsp. japonica</name>
    <name type="common">Rice</name>
    <dbReference type="NCBI Taxonomy" id="39947"/>
    <lineage>
        <taxon>Eukaryota</taxon>
        <taxon>Viridiplantae</taxon>
        <taxon>Streptophyta</taxon>
        <taxon>Embryophyta</taxon>
        <taxon>Tracheophyta</taxon>
        <taxon>Spermatophyta</taxon>
        <taxon>Magnoliopsida</taxon>
        <taxon>Liliopsida</taxon>
        <taxon>Poales</taxon>
        <taxon>Poaceae</taxon>
        <taxon>BOP clade</taxon>
        <taxon>Oryzoideae</taxon>
        <taxon>Oryzeae</taxon>
        <taxon>Oryzinae</taxon>
        <taxon>Oryza</taxon>
        <taxon>Oryza sativa</taxon>
    </lineage>
</organism>